<sequence length="142" mass="16017">MIEVQLLLSPSVSYIPVSSLSTSNTRLMKLISAMADAMASLNLPFARITFSRSPSRRCSRSRPRTADVCWYHTNFAETARRCSFHCSLKYKKRKSVNQEIDATVFSSSSGSGRISLCLRQYDSQTFPCKHRSQNQRSPSHSS</sequence>
<dbReference type="AlphaFoldDB" id="A0A0X3PQS2"/>
<gene>
    <name evidence="1" type="ORF">TR168220</name>
</gene>
<evidence type="ECO:0000313" key="1">
    <source>
        <dbReference type="EMBL" id="JAP54114.1"/>
    </source>
</evidence>
<proteinExistence type="predicted"/>
<accession>A0A0X3PQS2</accession>
<name>A0A0X3PQS2_SCHSO</name>
<protein>
    <submittedName>
        <fullName evidence="1">Uncharacterized protein</fullName>
    </submittedName>
</protein>
<reference evidence="1" key="1">
    <citation type="submission" date="2016-01" db="EMBL/GenBank/DDBJ databases">
        <title>Reference transcriptome for the parasite Schistocephalus solidus: insights into the molecular evolution of parasitism.</title>
        <authorList>
            <person name="Hebert F.O."/>
            <person name="Grambauer S."/>
            <person name="Barber I."/>
            <person name="Landry C.R."/>
            <person name="Aubin-Horth N."/>
        </authorList>
    </citation>
    <scope>NUCLEOTIDE SEQUENCE</scope>
</reference>
<organism evidence="1">
    <name type="scientific">Schistocephalus solidus</name>
    <name type="common">Tapeworm</name>
    <dbReference type="NCBI Taxonomy" id="70667"/>
    <lineage>
        <taxon>Eukaryota</taxon>
        <taxon>Metazoa</taxon>
        <taxon>Spiralia</taxon>
        <taxon>Lophotrochozoa</taxon>
        <taxon>Platyhelminthes</taxon>
        <taxon>Cestoda</taxon>
        <taxon>Eucestoda</taxon>
        <taxon>Diphyllobothriidea</taxon>
        <taxon>Diphyllobothriidae</taxon>
        <taxon>Schistocephalus</taxon>
    </lineage>
</organism>
<dbReference type="EMBL" id="GEEE01009111">
    <property type="protein sequence ID" value="JAP54114.1"/>
    <property type="molecule type" value="Transcribed_RNA"/>
</dbReference>